<sequence>MRPTMIRRLVLGLLALAVVACGSPSPGPSLAVGATADPEMALLANLYAAALRSYGNAANVQTVDDPLKALDSGTVSVAPEFTGRLLQTFAPGTTARSDSQVYRAMVGVLPEGLAAGDYTTGAEDKPALVVTDATATAWGSRDLAALVSHCAGLGVGSVAHERGLPTAVGTCTLPPLREFPDQATMFAALRAGDITAGWTGTAEVGMPSELVVLADRKPTLVMAENIVPIYRRNELNEQQVRAINEVAGVLDTGSLVDMRQHVAEGRDPRSVAEDWLSQHPLGR</sequence>
<evidence type="ECO:0000256" key="1">
    <source>
        <dbReference type="SAM" id="SignalP"/>
    </source>
</evidence>
<feature type="chain" id="PRO_5012490942" description="ABC-type glycine betaine transport system substrate-binding domain-containing protein" evidence="1">
    <location>
        <begin position="32"/>
        <end position="283"/>
    </location>
</feature>
<proteinExistence type="predicted"/>
<dbReference type="EMBL" id="NOZR01000006">
    <property type="protein sequence ID" value="OYN80190.1"/>
    <property type="molecule type" value="Genomic_DNA"/>
</dbReference>
<reference evidence="3 4" key="1">
    <citation type="submission" date="2017-07" db="EMBL/GenBank/DDBJ databases">
        <title>The new phylogeny of genus Mycobacterium.</title>
        <authorList>
            <person name="Tortoli E."/>
            <person name="Trovato A."/>
            <person name="Cirillo D.M."/>
        </authorList>
    </citation>
    <scope>NUCLEOTIDE SEQUENCE [LARGE SCALE GENOMIC DNA]</scope>
    <source>
        <strain evidence="3 4">ATCC 33027</strain>
    </source>
</reference>
<dbReference type="GO" id="GO:0022857">
    <property type="term" value="F:transmembrane transporter activity"/>
    <property type="evidence" value="ECO:0007669"/>
    <property type="project" value="InterPro"/>
</dbReference>
<comment type="caution">
    <text evidence="3">The sequence shown here is derived from an EMBL/GenBank/DDBJ whole genome shotgun (WGS) entry which is preliminary data.</text>
</comment>
<protein>
    <recommendedName>
        <fullName evidence="2">ABC-type glycine betaine transport system substrate-binding domain-containing protein</fullName>
    </recommendedName>
</protein>
<feature type="domain" description="ABC-type glycine betaine transport system substrate-binding" evidence="2">
    <location>
        <begin position="30"/>
        <end position="278"/>
    </location>
</feature>
<dbReference type="Gene3D" id="3.40.190.10">
    <property type="entry name" value="Periplasmic binding protein-like II"/>
    <property type="match status" value="1"/>
</dbReference>
<dbReference type="SUPFAM" id="SSF53850">
    <property type="entry name" value="Periplasmic binding protein-like II"/>
    <property type="match status" value="1"/>
</dbReference>
<dbReference type="Proteomes" id="UP000216063">
    <property type="component" value="Unassembled WGS sequence"/>
</dbReference>
<keyword evidence="4" id="KW-1185">Reference proteome</keyword>
<evidence type="ECO:0000259" key="2">
    <source>
        <dbReference type="Pfam" id="PF04069"/>
    </source>
</evidence>
<dbReference type="Pfam" id="PF04069">
    <property type="entry name" value="OpuAC"/>
    <property type="match status" value="1"/>
</dbReference>
<gene>
    <name evidence="3" type="ORF">CG716_08495</name>
</gene>
<keyword evidence="1" id="KW-0732">Signal</keyword>
<dbReference type="Gene3D" id="3.40.190.120">
    <property type="entry name" value="Osmoprotection protein (prox), domain 2"/>
    <property type="match status" value="1"/>
</dbReference>
<evidence type="ECO:0000313" key="4">
    <source>
        <dbReference type="Proteomes" id="UP000216063"/>
    </source>
</evidence>
<organism evidence="3 4">
    <name type="scientific">Mycolicibacterium sphagni</name>
    <dbReference type="NCBI Taxonomy" id="1786"/>
    <lineage>
        <taxon>Bacteria</taxon>
        <taxon>Bacillati</taxon>
        <taxon>Actinomycetota</taxon>
        <taxon>Actinomycetes</taxon>
        <taxon>Mycobacteriales</taxon>
        <taxon>Mycobacteriaceae</taxon>
        <taxon>Mycolicibacterium</taxon>
    </lineage>
</organism>
<dbReference type="OrthoDB" id="4774756at2"/>
<dbReference type="AlphaFoldDB" id="A0A255DM65"/>
<name>A0A255DM65_9MYCO</name>
<evidence type="ECO:0000313" key="3">
    <source>
        <dbReference type="EMBL" id="OYN80190.1"/>
    </source>
</evidence>
<accession>A0A255DM65</accession>
<dbReference type="PROSITE" id="PS51257">
    <property type="entry name" value="PROKAR_LIPOPROTEIN"/>
    <property type="match status" value="1"/>
</dbReference>
<feature type="signal peptide" evidence="1">
    <location>
        <begin position="1"/>
        <end position="31"/>
    </location>
</feature>
<dbReference type="InterPro" id="IPR007210">
    <property type="entry name" value="ABC_Gly_betaine_transp_sub-bd"/>
</dbReference>
<dbReference type="GO" id="GO:0043190">
    <property type="term" value="C:ATP-binding cassette (ABC) transporter complex"/>
    <property type="evidence" value="ECO:0007669"/>
    <property type="project" value="InterPro"/>
</dbReference>